<dbReference type="AlphaFoldDB" id="A0AA35UTD4"/>
<evidence type="ECO:0000313" key="5">
    <source>
        <dbReference type="Proteomes" id="UP001158598"/>
    </source>
</evidence>
<evidence type="ECO:0000256" key="1">
    <source>
        <dbReference type="SAM" id="Coils"/>
    </source>
</evidence>
<dbReference type="InterPro" id="IPR003660">
    <property type="entry name" value="HAMP_dom"/>
</dbReference>
<feature type="domain" description="HAMP" evidence="3">
    <location>
        <begin position="368"/>
        <end position="428"/>
    </location>
</feature>
<dbReference type="CDD" id="cd06225">
    <property type="entry name" value="HAMP"/>
    <property type="match status" value="1"/>
</dbReference>
<dbReference type="PROSITE" id="PS50885">
    <property type="entry name" value="HAMP"/>
    <property type="match status" value="1"/>
</dbReference>
<sequence length="489" mass="54360">MTSIRVVFPLIFALQIFVAVGLTGAIAYVSHMREAQDTAKEILELIGNMIDDQLYRFLSQPIDLTQVYADSLRGRPDLPLDDLLEPRLVKKLSNGVWTQAQMTRWANLSIANSAGQNLRFDRREYGKKVVKVSDIRRGGGVEWRLLENYGKGGMPLEVQEAAYDPRTEAYYRDALAKGGLVVSPIHFSPLLQGSAPVVTVAEPVYDAHGRPRAVVSSDIYLAGIGRYLQNLHLPNSSIAFLFFAEGHLIAGSRGSFPGPIAGRLPLATASSDPIIRATAGYIGERYGFLAVPDAESFRYVRGEQHNYVHTDHLLTDRQFAGLGLDWRLAVVIEESDLIENLITGIHSAAWLSLGLLVLAVAVGSWTAAGMIRPILTLGKVAAALEKDELDARHLDIRQLERDTRRRNEFGELAHVFLRMVLEVRARHDLLEAQLEQLRVNIDEADTQAKIRQIADTEFFADLKAKATRIREERKRAAEPSAQAFAEHDP</sequence>
<keyword evidence="1" id="KW-0175">Coiled coil</keyword>
<name>A0AA35UTD4_METCP</name>
<feature type="coiled-coil region" evidence="1">
    <location>
        <begin position="420"/>
        <end position="447"/>
    </location>
</feature>
<evidence type="ECO:0000256" key="2">
    <source>
        <dbReference type="SAM" id="MobiDB-lite"/>
    </source>
</evidence>
<reference evidence="4" key="1">
    <citation type="submission" date="2023-03" db="EMBL/GenBank/DDBJ databases">
        <authorList>
            <person name="Pearce D."/>
        </authorList>
    </citation>
    <scope>NUCLEOTIDE SEQUENCE</scope>
    <source>
        <strain evidence="4">Mc</strain>
    </source>
</reference>
<organism evidence="4 5">
    <name type="scientific">Methylococcus capsulatus</name>
    <dbReference type="NCBI Taxonomy" id="414"/>
    <lineage>
        <taxon>Bacteria</taxon>
        <taxon>Pseudomonadati</taxon>
        <taxon>Pseudomonadota</taxon>
        <taxon>Gammaproteobacteria</taxon>
        <taxon>Methylococcales</taxon>
        <taxon>Methylococcaceae</taxon>
        <taxon>Methylococcus</taxon>
    </lineage>
</organism>
<evidence type="ECO:0000313" key="4">
    <source>
        <dbReference type="EMBL" id="CAI8765252.1"/>
    </source>
</evidence>
<protein>
    <submittedName>
        <fullName evidence="4">HAMP domain protein</fullName>
    </submittedName>
</protein>
<feature type="region of interest" description="Disordered" evidence="2">
    <location>
        <begin position="470"/>
        <end position="489"/>
    </location>
</feature>
<gene>
    <name evidence="4" type="ORF">MCNOR_0913</name>
</gene>
<dbReference type="RefSeq" id="WP_017364294.1">
    <property type="nucleotide sequence ID" value="NZ_OX458332.1"/>
</dbReference>
<dbReference type="GO" id="GO:0007165">
    <property type="term" value="P:signal transduction"/>
    <property type="evidence" value="ECO:0007669"/>
    <property type="project" value="InterPro"/>
</dbReference>
<dbReference type="EMBL" id="OX458332">
    <property type="protein sequence ID" value="CAI8765252.1"/>
    <property type="molecule type" value="Genomic_DNA"/>
</dbReference>
<proteinExistence type="predicted"/>
<dbReference type="Gene3D" id="6.10.340.10">
    <property type="match status" value="1"/>
</dbReference>
<dbReference type="Gene3D" id="3.30.450.20">
    <property type="entry name" value="PAS domain"/>
    <property type="match status" value="2"/>
</dbReference>
<evidence type="ECO:0000259" key="3">
    <source>
        <dbReference type="PROSITE" id="PS50885"/>
    </source>
</evidence>
<accession>A0AA35UTD4</accession>
<dbReference type="GO" id="GO:0016020">
    <property type="term" value="C:membrane"/>
    <property type="evidence" value="ECO:0007669"/>
    <property type="project" value="InterPro"/>
</dbReference>
<dbReference type="Proteomes" id="UP001158598">
    <property type="component" value="Chromosome"/>
</dbReference>